<comment type="caution">
    <text evidence="2">The sequence shown here is derived from an EMBL/GenBank/DDBJ whole genome shotgun (WGS) entry which is preliminary data.</text>
</comment>
<accession>A0A139XTD3</accession>
<organism evidence="2 3">
    <name type="scientific">Toxoplasma gondii ARI</name>
    <dbReference type="NCBI Taxonomy" id="1074872"/>
    <lineage>
        <taxon>Eukaryota</taxon>
        <taxon>Sar</taxon>
        <taxon>Alveolata</taxon>
        <taxon>Apicomplexa</taxon>
        <taxon>Conoidasida</taxon>
        <taxon>Coccidia</taxon>
        <taxon>Eucoccidiorida</taxon>
        <taxon>Eimeriorina</taxon>
        <taxon>Sarcocystidae</taxon>
        <taxon>Toxoplasma</taxon>
    </lineage>
</organism>
<feature type="compositionally biased region" description="Polar residues" evidence="1">
    <location>
        <begin position="108"/>
        <end position="117"/>
    </location>
</feature>
<dbReference type="VEuPathDB" id="ToxoDB:TGARI_360170"/>
<dbReference type="AlphaFoldDB" id="A0A139XTD3"/>
<sequence length="139" mass="14457">MALRVAAQNRPTESLPTGLSTSPSFPPDAAEPGARADTRVCLREAAPAVSLTLSDFFFSASPPRLLGLSPPRQRLSPSASRTARRCGSSENQANAGSGAAPGALGRNSRVSTGGPQTSRHRPLVQLRGRATELQAQVVD</sequence>
<dbReference type="EMBL" id="AGQS02005061">
    <property type="protein sequence ID" value="KYF42063.1"/>
    <property type="molecule type" value="Genomic_DNA"/>
</dbReference>
<feature type="compositionally biased region" description="Polar residues" evidence="1">
    <location>
        <begin position="9"/>
        <end position="23"/>
    </location>
</feature>
<feature type="region of interest" description="Disordered" evidence="1">
    <location>
        <begin position="1"/>
        <end position="36"/>
    </location>
</feature>
<proteinExistence type="predicted"/>
<evidence type="ECO:0000256" key="1">
    <source>
        <dbReference type="SAM" id="MobiDB-lite"/>
    </source>
</evidence>
<reference evidence="2 3" key="1">
    <citation type="journal article" date="2016" name="Nat. Commun.">
        <title>Local admixture of amplified and diversified secreted pathogenesis determinants shapes mosaic Toxoplasma gondii genomes.</title>
        <authorList>
            <person name="Lorenzi H."/>
            <person name="Khan A."/>
            <person name="Behnke M.S."/>
            <person name="Namasivayam S."/>
            <person name="Swapna L.S."/>
            <person name="Hadjithomas M."/>
            <person name="Karamycheva S."/>
            <person name="Pinney D."/>
            <person name="Brunk B.P."/>
            <person name="Ajioka J.W."/>
            <person name="Ajzenberg D."/>
            <person name="Boothroyd J.C."/>
            <person name="Boyle J.P."/>
            <person name="Darde M.L."/>
            <person name="Diaz-Miranda M.A."/>
            <person name="Dubey J.P."/>
            <person name="Fritz H.M."/>
            <person name="Gennari S.M."/>
            <person name="Gregory B.D."/>
            <person name="Kim K."/>
            <person name="Saeij J.P."/>
            <person name="Su C."/>
            <person name="White M.W."/>
            <person name="Zhu X.Q."/>
            <person name="Howe D.K."/>
            <person name="Rosenthal B.M."/>
            <person name="Grigg M.E."/>
            <person name="Parkinson J."/>
            <person name="Liu L."/>
            <person name="Kissinger J.C."/>
            <person name="Roos D.S."/>
            <person name="Sibley L.D."/>
        </authorList>
    </citation>
    <scope>NUCLEOTIDE SEQUENCE [LARGE SCALE GENOMIC DNA]</scope>
    <source>
        <strain evidence="2 3">ARI</strain>
    </source>
</reference>
<feature type="compositionally biased region" description="Low complexity" evidence="1">
    <location>
        <begin position="61"/>
        <end position="81"/>
    </location>
</feature>
<gene>
    <name evidence="2" type="ORF">TGARI_360170</name>
</gene>
<protein>
    <submittedName>
        <fullName evidence="2">Uncharacterized protein</fullName>
    </submittedName>
</protein>
<name>A0A139XTD3_TOXGO</name>
<feature type="region of interest" description="Disordered" evidence="1">
    <location>
        <begin position="61"/>
        <end position="139"/>
    </location>
</feature>
<dbReference type="Proteomes" id="UP000074247">
    <property type="component" value="Unassembled WGS sequence"/>
</dbReference>
<evidence type="ECO:0000313" key="3">
    <source>
        <dbReference type="Proteomes" id="UP000074247"/>
    </source>
</evidence>
<evidence type="ECO:0000313" key="2">
    <source>
        <dbReference type="EMBL" id="KYF42063.1"/>
    </source>
</evidence>